<name>A0A6J5TAD7_9CAUD</name>
<evidence type="ECO:0000256" key="2">
    <source>
        <dbReference type="ARBA" id="ARBA00022723"/>
    </source>
</evidence>
<keyword evidence="1" id="KW-0949">S-adenosyl-L-methionine</keyword>
<gene>
    <name evidence="5" type="ORF">UFOVP71_433</name>
</gene>
<evidence type="ECO:0000256" key="3">
    <source>
        <dbReference type="ARBA" id="ARBA00023004"/>
    </source>
</evidence>
<dbReference type="InterPro" id="IPR013785">
    <property type="entry name" value="Aldolase_TIM"/>
</dbReference>
<dbReference type="EMBL" id="LR797824">
    <property type="protein sequence ID" value="CAB4241895.1"/>
    <property type="molecule type" value="Genomic_DNA"/>
</dbReference>
<proteinExistence type="predicted"/>
<evidence type="ECO:0000256" key="4">
    <source>
        <dbReference type="ARBA" id="ARBA00023014"/>
    </source>
</evidence>
<keyword evidence="2" id="KW-0479">Metal-binding</keyword>
<keyword evidence="3" id="KW-0408">Iron</keyword>
<dbReference type="InterPro" id="IPR007197">
    <property type="entry name" value="rSAM"/>
</dbReference>
<dbReference type="GO" id="GO:0046872">
    <property type="term" value="F:metal ion binding"/>
    <property type="evidence" value="ECO:0007669"/>
    <property type="project" value="UniProtKB-KW"/>
</dbReference>
<reference evidence="5" key="1">
    <citation type="submission" date="2020-05" db="EMBL/GenBank/DDBJ databases">
        <authorList>
            <person name="Chiriac C."/>
            <person name="Salcher M."/>
            <person name="Ghai R."/>
            <person name="Kavagutti S V."/>
        </authorList>
    </citation>
    <scope>NUCLEOTIDE SEQUENCE</scope>
</reference>
<dbReference type="Gene3D" id="3.20.20.70">
    <property type="entry name" value="Aldolase class I"/>
    <property type="match status" value="1"/>
</dbReference>
<organism evidence="5">
    <name type="scientific">uncultured Caudovirales phage</name>
    <dbReference type="NCBI Taxonomy" id="2100421"/>
    <lineage>
        <taxon>Viruses</taxon>
        <taxon>Duplodnaviria</taxon>
        <taxon>Heunggongvirae</taxon>
        <taxon>Uroviricota</taxon>
        <taxon>Caudoviricetes</taxon>
        <taxon>Peduoviridae</taxon>
        <taxon>Maltschvirus</taxon>
        <taxon>Maltschvirus maltsch</taxon>
    </lineage>
</organism>
<dbReference type="SFLD" id="SFLDS00029">
    <property type="entry name" value="Radical_SAM"/>
    <property type="match status" value="1"/>
</dbReference>
<protein>
    <submittedName>
        <fullName evidence="5">4Fe-4S single cluster domain containing protein</fullName>
    </submittedName>
</protein>
<accession>A0A6J5TAD7</accession>
<dbReference type="SUPFAM" id="SSF102114">
    <property type="entry name" value="Radical SAM enzymes"/>
    <property type="match status" value="1"/>
</dbReference>
<evidence type="ECO:0000313" key="5">
    <source>
        <dbReference type="EMBL" id="CAB4241895.1"/>
    </source>
</evidence>
<sequence>MIELNHAEVSWSLNAYCKFQCAYCLPEFKSGELDKPIDQYLTIVEKLQRTRYQHHSKIYWEIGGGEPLHFPHLSTILKKIKEKPSIVRLDTSGDDTWFSLYGVINLIDIVKLTYHSWQNDDVFGFILEQCQEKNISVSVEVPLEPGRIFESREKVKYFKDLGYTCNEQILYDSSRQLHHKYSTVDVNRIFGRADDWEPEPVILDPNKPFPGYIDLSVVNNTDPIYTGLPCYAGVDWLHINPKGFVSYSQCSGRSEHFNAFDADWQPPSSHFPCSVKQCRNEHDRRKIRIIGS</sequence>
<keyword evidence="4" id="KW-0411">Iron-sulfur</keyword>
<dbReference type="InterPro" id="IPR058240">
    <property type="entry name" value="rSAM_sf"/>
</dbReference>
<dbReference type="GO" id="GO:0003824">
    <property type="term" value="F:catalytic activity"/>
    <property type="evidence" value="ECO:0007669"/>
    <property type="project" value="InterPro"/>
</dbReference>
<evidence type="ECO:0000256" key="1">
    <source>
        <dbReference type="ARBA" id="ARBA00022691"/>
    </source>
</evidence>
<dbReference type="GO" id="GO:0051536">
    <property type="term" value="F:iron-sulfur cluster binding"/>
    <property type="evidence" value="ECO:0007669"/>
    <property type="project" value="UniProtKB-KW"/>
</dbReference>